<evidence type="ECO:0000259" key="12">
    <source>
        <dbReference type="Pfam" id="PF14748"/>
    </source>
</evidence>
<comment type="function">
    <text evidence="8">Catalyzes the reduction of 1-pyrroline-5-carboxylate (PCA) to L-proline.</text>
</comment>
<dbReference type="PANTHER" id="PTHR11645:SF0">
    <property type="entry name" value="PYRROLINE-5-CARBOXYLATE REDUCTASE 3"/>
    <property type="match status" value="1"/>
</dbReference>
<dbReference type="AlphaFoldDB" id="A0A9D5JSS8"/>
<evidence type="ECO:0000313" key="13">
    <source>
        <dbReference type="EMBL" id="MBD3323331.1"/>
    </source>
</evidence>
<evidence type="ECO:0000256" key="2">
    <source>
        <dbReference type="ARBA" id="ARBA00005525"/>
    </source>
</evidence>
<dbReference type="FunFam" id="3.40.50.720:FF:000190">
    <property type="entry name" value="Pyrroline-5-carboxylate reductase"/>
    <property type="match status" value="1"/>
</dbReference>
<comment type="subcellular location">
    <subcellularLocation>
        <location evidence="1 8">Cytoplasm</location>
    </subcellularLocation>
</comment>
<evidence type="ECO:0000256" key="1">
    <source>
        <dbReference type="ARBA" id="ARBA00004496"/>
    </source>
</evidence>
<keyword evidence="7 8" id="KW-0560">Oxidoreductase</keyword>
<comment type="similarity">
    <text evidence="2 8">Belongs to the pyrroline-5-carboxylate reductase family.</text>
</comment>
<dbReference type="SUPFAM" id="SSF48179">
    <property type="entry name" value="6-phosphogluconate dehydrogenase C-terminal domain-like"/>
    <property type="match status" value="1"/>
</dbReference>
<comment type="catalytic activity">
    <reaction evidence="8">
        <text>L-proline + NAD(+) = (S)-1-pyrroline-5-carboxylate + NADH + 2 H(+)</text>
        <dbReference type="Rhea" id="RHEA:14105"/>
        <dbReference type="ChEBI" id="CHEBI:15378"/>
        <dbReference type="ChEBI" id="CHEBI:17388"/>
        <dbReference type="ChEBI" id="CHEBI:57540"/>
        <dbReference type="ChEBI" id="CHEBI:57945"/>
        <dbReference type="ChEBI" id="CHEBI:60039"/>
        <dbReference type="EC" id="1.5.1.2"/>
    </reaction>
</comment>
<reference evidence="13" key="1">
    <citation type="submission" date="2019-11" db="EMBL/GenBank/DDBJ databases">
        <title>Microbial mats filling the niche in hypersaline microbial mats.</title>
        <authorList>
            <person name="Wong H.L."/>
            <person name="Macleod F.I."/>
            <person name="White R.A. III"/>
            <person name="Burns B.P."/>
        </authorList>
    </citation>
    <scope>NUCLEOTIDE SEQUENCE</scope>
    <source>
        <strain evidence="13">Rbin_158</strain>
    </source>
</reference>
<evidence type="ECO:0000256" key="4">
    <source>
        <dbReference type="ARBA" id="ARBA00022605"/>
    </source>
</evidence>
<dbReference type="PANTHER" id="PTHR11645">
    <property type="entry name" value="PYRROLINE-5-CARBOXYLATE REDUCTASE"/>
    <property type="match status" value="1"/>
</dbReference>
<feature type="binding site" evidence="10">
    <location>
        <begin position="72"/>
        <end position="75"/>
    </location>
    <ligand>
        <name>NADP(+)</name>
        <dbReference type="ChEBI" id="CHEBI:58349"/>
    </ligand>
</feature>
<organism evidence="13 14">
    <name type="scientific">candidate division KSB3 bacterium</name>
    <dbReference type="NCBI Taxonomy" id="2044937"/>
    <lineage>
        <taxon>Bacteria</taxon>
        <taxon>candidate division KSB3</taxon>
    </lineage>
</organism>
<dbReference type="InterPro" id="IPR008927">
    <property type="entry name" value="6-PGluconate_DH-like_C_sf"/>
</dbReference>
<dbReference type="InterPro" id="IPR036291">
    <property type="entry name" value="NAD(P)-bd_dom_sf"/>
</dbReference>
<dbReference type="GO" id="GO:0004735">
    <property type="term" value="F:pyrroline-5-carboxylate reductase activity"/>
    <property type="evidence" value="ECO:0007669"/>
    <property type="project" value="UniProtKB-UniRule"/>
</dbReference>
<feature type="domain" description="Pyrroline-5-carboxylate reductase catalytic N-terminal" evidence="11">
    <location>
        <begin position="6"/>
        <end position="101"/>
    </location>
</feature>
<keyword evidence="4 8" id="KW-0028">Amino-acid biosynthesis</keyword>
<dbReference type="SUPFAM" id="SSF51735">
    <property type="entry name" value="NAD(P)-binding Rossmann-fold domains"/>
    <property type="match status" value="1"/>
</dbReference>
<gene>
    <name evidence="8 13" type="primary">proC</name>
    <name evidence="13" type="ORF">GF339_02035</name>
</gene>
<evidence type="ECO:0000256" key="6">
    <source>
        <dbReference type="ARBA" id="ARBA00022857"/>
    </source>
</evidence>
<dbReference type="Pfam" id="PF03807">
    <property type="entry name" value="F420_oxidored"/>
    <property type="match status" value="1"/>
</dbReference>
<evidence type="ECO:0000256" key="7">
    <source>
        <dbReference type="ARBA" id="ARBA00023002"/>
    </source>
</evidence>
<feature type="binding site" evidence="10">
    <location>
        <position position="59"/>
    </location>
    <ligand>
        <name>NADPH</name>
        <dbReference type="ChEBI" id="CHEBI:57783"/>
    </ligand>
</feature>
<comment type="catalytic activity">
    <reaction evidence="8">
        <text>L-proline + NADP(+) = (S)-1-pyrroline-5-carboxylate + NADPH + 2 H(+)</text>
        <dbReference type="Rhea" id="RHEA:14109"/>
        <dbReference type="ChEBI" id="CHEBI:15378"/>
        <dbReference type="ChEBI" id="CHEBI:17388"/>
        <dbReference type="ChEBI" id="CHEBI:57783"/>
        <dbReference type="ChEBI" id="CHEBI:58349"/>
        <dbReference type="ChEBI" id="CHEBI:60039"/>
        <dbReference type="EC" id="1.5.1.2"/>
    </reaction>
</comment>
<protein>
    <recommendedName>
        <fullName evidence="8 9">Pyrroline-5-carboxylate reductase</fullName>
        <shortName evidence="8">P5C reductase</shortName>
        <shortName evidence="8">P5CR</shortName>
        <ecNumber evidence="8 9">1.5.1.2</ecNumber>
    </recommendedName>
    <alternativeName>
        <fullName evidence="8">PCA reductase</fullName>
    </alternativeName>
</protein>
<evidence type="ECO:0000256" key="3">
    <source>
        <dbReference type="ARBA" id="ARBA00022490"/>
    </source>
</evidence>
<dbReference type="GO" id="GO:0005737">
    <property type="term" value="C:cytoplasm"/>
    <property type="evidence" value="ECO:0007669"/>
    <property type="project" value="UniProtKB-SubCell"/>
</dbReference>
<keyword evidence="5 8" id="KW-0641">Proline biosynthesis</keyword>
<evidence type="ECO:0000256" key="8">
    <source>
        <dbReference type="HAMAP-Rule" id="MF_01925"/>
    </source>
</evidence>
<evidence type="ECO:0000256" key="5">
    <source>
        <dbReference type="ARBA" id="ARBA00022650"/>
    </source>
</evidence>
<dbReference type="Proteomes" id="UP000649604">
    <property type="component" value="Unassembled WGS sequence"/>
</dbReference>
<dbReference type="PIRSF" id="PIRSF000193">
    <property type="entry name" value="Pyrrol-5-carb_rd"/>
    <property type="match status" value="1"/>
</dbReference>
<comment type="caution">
    <text evidence="13">The sequence shown here is derived from an EMBL/GenBank/DDBJ whole genome shotgun (WGS) entry which is preliminary data.</text>
</comment>
<feature type="domain" description="Pyrroline-5-carboxylate reductase dimerisation" evidence="12">
    <location>
        <begin position="163"/>
        <end position="267"/>
    </location>
</feature>
<keyword evidence="3 8" id="KW-0963">Cytoplasm</keyword>
<dbReference type="FunFam" id="1.10.3730.10:FF:000001">
    <property type="entry name" value="Pyrroline-5-carboxylate reductase"/>
    <property type="match status" value="1"/>
</dbReference>
<dbReference type="Pfam" id="PF14748">
    <property type="entry name" value="P5CR_dimer"/>
    <property type="match status" value="1"/>
</dbReference>
<accession>A0A9D5JSS8</accession>
<dbReference type="Gene3D" id="3.40.50.720">
    <property type="entry name" value="NAD(P)-binding Rossmann-like Domain"/>
    <property type="match status" value="1"/>
</dbReference>
<feature type="binding site" evidence="10">
    <location>
        <begin position="10"/>
        <end position="15"/>
    </location>
    <ligand>
        <name>NADP(+)</name>
        <dbReference type="ChEBI" id="CHEBI:58349"/>
    </ligand>
</feature>
<evidence type="ECO:0000259" key="11">
    <source>
        <dbReference type="Pfam" id="PF03807"/>
    </source>
</evidence>
<evidence type="ECO:0000256" key="9">
    <source>
        <dbReference type="NCBIfam" id="TIGR00112"/>
    </source>
</evidence>
<dbReference type="Gene3D" id="1.10.3730.10">
    <property type="entry name" value="ProC C-terminal domain-like"/>
    <property type="match status" value="1"/>
</dbReference>
<dbReference type="GO" id="GO:0055129">
    <property type="term" value="P:L-proline biosynthetic process"/>
    <property type="evidence" value="ECO:0007669"/>
    <property type="project" value="UniProtKB-UniRule"/>
</dbReference>
<dbReference type="InterPro" id="IPR000304">
    <property type="entry name" value="Pyrroline-COOH_reductase"/>
</dbReference>
<dbReference type="InterPro" id="IPR029036">
    <property type="entry name" value="P5CR_dimer"/>
</dbReference>
<dbReference type="HAMAP" id="MF_01925">
    <property type="entry name" value="P5C_reductase"/>
    <property type="match status" value="1"/>
</dbReference>
<dbReference type="InterPro" id="IPR028939">
    <property type="entry name" value="P5C_Rdtase_cat_N"/>
</dbReference>
<sequence>MLREQRIGFIGAGNMAEALIRGILQADLVPAAHLLASDISPERLQLINTTYRIKTTPANHHVVQQADIIILAVKPQVMQTVFQEIAEYVDQYKLLISIAAGVKIERIQKAVNPTRVIRVMPNIAALVHAAITAVSPGHNATDDDIQRTQDIFNAVGDTVVVEERLMDAVTGLSGSGPSYIFHIINGLADAGVKVGFSRQVALKLAAHTVYGAAKMTLETGEHPMKLRDMVTSPGGTSISGIHALERDGVTAALINAVEAATNRSKELGGG</sequence>
<name>A0A9D5JSS8_9BACT</name>
<evidence type="ECO:0000256" key="10">
    <source>
        <dbReference type="PIRSR" id="PIRSR000193-1"/>
    </source>
</evidence>
<keyword evidence="6 8" id="KW-0521">NADP</keyword>
<dbReference type="NCBIfam" id="TIGR00112">
    <property type="entry name" value="proC"/>
    <property type="match status" value="1"/>
</dbReference>
<dbReference type="EMBL" id="WJJP01000057">
    <property type="protein sequence ID" value="MBD3323331.1"/>
    <property type="molecule type" value="Genomic_DNA"/>
</dbReference>
<dbReference type="EC" id="1.5.1.2" evidence="8 9"/>
<evidence type="ECO:0000313" key="14">
    <source>
        <dbReference type="Proteomes" id="UP000649604"/>
    </source>
</evidence>
<comment type="pathway">
    <text evidence="8">Amino-acid biosynthesis; L-proline biosynthesis; L-proline from L-glutamate 5-semialdehyde: step 1/1.</text>
</comment>
<proteinExistence type="inferred from homology"/>